<evidence type="ECO:0000256" key="1">
    <source>
        <dbReference type="SAM" id="Phobius"/>
    </source>
</evidence>
<gene>
    <name evidence="2" type="ORF">DFR43_104118</name>
</gene>
<evidence type="ECO:0000313" key="2">
    <source>
        <dbReference type="EMBL" id="TDQ44027.1"/>
    </source>
</evidence>
<dbReference type="InterPro" id="IPR047798">
    <property type="entry name" value="BPSS1780-like"/>
</dbReference>
<feature type="transmembrane region" description="Helical" evidence="1">
    <location>
        <begin position="26"/>
        <end position="46"/>
    </location>
</feature>
<keyword evidence="3" id="KW-1185">Reference proteome</keyword>
<protein>
    <recommendedName>
        <fullName evidence="4">Transmembrane protein</fullName>
    </recommendedName>
</protein>
<evidence type="ECO:0000313" key="3">
    <source>
        <dbReference type="Proteomes" id="UP000295510"/>
    </source>
</evidence>
<evidence type="ECO:0008006" key="4">
    <source>
        <dbReference type="Google" id="ProtNLM"/>
    </source>
</evidence>
<dbReference type="Proteomes" id="UP000295510">
    <property type="component" value="Unassembled WGS sequence"/>
</dbReference>
<feature type="transmembrane region" description="Helical" evidence="1">
    <location>
        <begin position="146"/>
        <end position="170"/>
    </location>
</feature>
<feature type="transmembrane region" description="Helical" evidence="1">
    <location>
        <begin position="223"/>
        <end position="247"/>
    </location>
</feature>
<feature type="transmembrane region" description="Helical" evidence="1">
    <location>
        <begin position="191"/>
        <end position="217"/>
    </location>
</feature>
<keyword evidence="1" id="KW-0812">Transmembrane</keyword>
<dbReference type="EMBL" id="SNYL01000004">
    <property type="protein sequence ID" value="TDQ44027.1"/>
    <property type="molecule type" value="Genomic_DNA"/>
</dbReference>
<dbReference type="RefSeq" id="WP_133596216.1">
    <property type="nucleotide sequence ID" value="NZ_SNYL01000004.1"/>
</dbReference>
<proteinExistence type="predicted"/>
<reference evidence="2 3" key="1">
    <citation type="submission" date="2019-03" db="EMBL/GenBank/DDBJ databases">
        <title>Genomic Encyclopedia of Type Strains, Phase IV (KMG-IV): sequencing the most valuable type-strain genomes for metagenomic binning, comparative biology and taxonomic classification.</title>
        <authorList>
            <person name="Goeker M."/>
        </authorList>
    </citation>
    <scope>NUCLEOTIDE SEQUENCE [LARGE SCALE GENOMIC DNA]</scope>
    <source>
        <strain evidence="2 3">DSM 19605</strain>
    </source>
</reference>
<feature type="transmembrane region" description="Helical" evidence="1">
    <location>
        <begin position="52"/>
        <end position="69"/>
    </location>
</feature>
<dbReference type="OrthoDB" id="5298483at2"/>
<keyword evidence="1" id="KW-1133">Transmembrane helix</keyword>
<dbReference type="AlphaFoldDB" id="A0A4V6PWL8"/>
<keyword evidence="1" id="KW-0472">Membrane</keyword>
<comment type="caution">
    <text evidence="2">The sequence shown here is derived from an EMBL/GenBank/DDBJ whole genome shotgun (WGS) entry which is preliminary data.</text>
</comment>
<dbReference type="NCBIfam" id="NF041043">
    <property type="entry name" value="BPSS1780_fam"/>
    <property type="match status" value="1"/>
</dbReference>
<feature type="transmembrane region" description="Helical" evidence="1">
    <location>
        <begin position="98"/>
        <end position="126"/>
    </location>
</feature>
<organism evidence="2 3">
    <name type="scientific">Tepidicella xavieri</name>
    <dbReference type="NCBI Taxonomy" id="360241"/>
    <lineage>
        <taxon>Bacteria</taxon>
        <taxon>Pseudomonadati</taxon>
        <taxon>Pseudomonadota</taxon>
        <taxon>Betaproteobacteria</taxon>
        <taxon>Burkholderiales</taxon>
        <taxon>Tepidicella</taxon>
    </lineage>
</organism>
<name>A0A4V6PWL8_9BURK</name>
<sequence length="260" mass="27616">MKLHHVPASAGIQWVKLGIRTFFRQPLALAGLFFMFMLVVSVLSIVPVLGHALALALLPAATLGLMAATREAAAGQFPMPTVLASAFQAGRERVRAMLVLGAIYAAGSFVIMGLTALIAGTGPVAIDPEQVESAGELLRQPGVMRGLLVSLVLYVPLGLLFWHAPALVHWHGVSPAKSLFFSALACWTNKGALLVYFLGWTGVFFGVSLGLVLLATLLGGPKLLSLLLFPVAMLMSAMFFSSLYFTFRDSFTTDDGQAPA</sequence>
<accession>A0A4V6PWL8</accession>